<dbReference type="GO" id="GO:0016787">
    <property type="term" value="F:hydrolase activity"/>
    <property type="evidence" value="ECO:0007669"/>
    <property type="project" value="UniProtKB-KW"/>
</dbReference>
<sequence length="291" mass="32272">MLDRHVIVDGVRLACRYTQGDSGETLVFLHGTPSHSFIWRHVIPPLEERGHTVVAYDLLGYGASERPLARDTSVTAQAELLGALLAELDVRRCTLIGHDIGGAIAQLFAAGNRPRVNRLMLIDSVSYDSWPSTTWQDIIHHHLDDYAAMPQQDFEDMLARQLRMTVAEPGHMSGAVLDAYLAPLRTPLGRMSFFEHQVRHYDSTPTRQLAPQLKTFSMPTRILWGELDQWQPLSYGRQLAEDIPRAELVTIAGAGHFLMEDAADRVVSEIRHVLTTAGGASADHAVDHSAG</sequence>
<proteinExistence type="predicted"/>
<dbReference type="InterPro" id="IPR000073">
    <property type="entry name" value="AB_hydrolase_1"/>
</dbReference>
<evidence type="ECO:0000313" key="4">
    <source>
        <dbReference type="Proteomes" id="UP000198348"/>
    </source>
</evidence>
<dbReference type="PANTHER" id="PTHR43798">
    <property type="entry name" value="MONOACYLGLYCEROL LIPASE"/>
    <property type="match status" value="1"/>
</dbReference>
<dbReference type="InterPro" id="IPR050266">
    <property type="entry name" value="AB_hydrolase_sf"/>
</dbReference>
<dbReference type="PRINTS" id="PR00111">
    <property type="entry name" value="ABHYDROLASE"/>
</dbReference>
<dbReference type="AlphaFoldDB" id="A0A238WUG1"/>
<evidence type="ECO:0000256" key="1">
    <source>
        <dbReference type="ARBA" id="ARBA00022801"/>
    </source>
</evidence>
<dbReference type="Pfam" id="PF00561">
    <property type="entry name" value="Abhydrolase_1"/>
    <property type="match status" value="1"/>
</dbReference>
<reference evidence="3 4" key="1">
    <citation type="submission" date="2017-06" db="EMBL/GenBank/DDBJ databases">
        <authorList>
            <person name="Kim H.J."/>
            <person name="Triplett B.A."/>
        </authorList>
    </citation>
    <scope>NUCLEOTIDE SEQUENCE [LARGE SCALE GENOMIC DNA]</scope>
    <source>
        <strain evidence="3 4">DSM 45207</strain>
    </source>
</reference>
<evidence type="ECO:0000259" key="2">
    <source>
        <dbReference type="Pfam" id="PF00561"/>
    </source>
</evidence>
<dbReference type="InterPro" id="IPR000639">
    <property type="entry name" value="Epox_hydrolase-like"/>
</dbReference>
<protein>
    <submittedName>
        <fullName evidence="3">Pimeloyl-ACP methyl ester carboxylesterase</fullName>
    </submittedName>
</protein>
<dbReference type="Gene3D" id="3.40.50.1820">
    <property type="entry name" value="alpha/beta hydrolase"/>
    <property type="match status" value="1"/>
</dbReference>
<name>A0A238WUG1_9PSEU</name>
<keyword evidence="1" id="KW-0378">Hydrolase</keyword>
<gene>
    <name evidence="3" type="ORF">SAMN06265360_107245</name>
</gene>
<dbReference type="PRINTS" id="PR00412">
    <property type="entry name" value="EPOXHYDRLASE"/>
</dbReference>
<feature type="domain" description="AB hydrolase-1" evidence="2">
    <location>
        <begin position="25"/>
        <end position="262"/>
    </location>
</feature>
<dbReference type="OrthoDB" id="334507at2"/>
<dbReference type="EMBL" id="FZNW01000007">
    <property type="protein sequence ID" value="SNR50227.1"/>
    <property type="molecule type" value="Genomic_DNA"/>
</dbReference>
<keyword evidence="4" id="KW-1185">Reference proteome</keyword>
<dbReference type="GO" id="GO:0016020">
    <property type="term" value="C:membrane"/>
    <property type="evidence" value="ECO:0007669"/>
    <property type="project" value="TreeGrafter"/>
</dbReference>
<dbReference type="PANTHER" id="PTHR43798:SF31">
    <property type="entry name" value="AB HYDROLASE SUPERFAMILY PROTEIN YCLE"/>
    <property type="match status" value="1"/>
</dbReference>
<evidence type="ECO:0000313" key="3">
    <source>
        <dbReference type="EMBL" id="SNR50227.1"/>
    </source>
</evidence>
<accession>A0A238WUG1</accession>
<organism evidence="3 4">
    <name type="scientific">Haloechinothrix alba</name>
    <dbReference type="NCBI Taxonomy" id="664784"/>
    <lineage>
        <taxon>Bacteria</taxon>
        <taxon>Bacillati</taxon>
        <taxon>Actinomycetota</taxon>
        <taxon>Actinomycetes</taxon>
        <taxon>Pseudonocardiales</taxon>
        <taxon>Pseudonocardiaceae</taxon>
        <taxon>Haloechinothrix</taxon>
    </lineage>
</organism>
<dbReference type="RefSeq" id="WP_089301047.1">
    <property type="nucleotide sequence ID" value="NZ_FZNW01000007.1"/>
</dbReference>
<dbReference type="InterPro" id="IPR029058">
    <property type="entry name" value="AB_hydrolase_fold"/>
</dbReference>
<dbReference type="Proteomes" id="UP000198348">
    <property type="component" value="Unassembled WGS sequence"/>
</dbReference>
<dbReference type="SUPFAM" id="SSF53474">
    <property type="entry name" value="alpha/beta-Hydrolases"/>
    <property type="match status" value="1"/>
</dbReference>